<gene>
    <name evidence="2" type="ordered locus">Os04g0313550</name>
    <name evidence="2" type="ORF">OSNPB_040313550</name>
</gene>
<dbReference type="Proteomes" id="UP000059680">
    <property type="component" value="Chromosome 4"/>
</dbReference>
<dbReference type="AlphaFoldDB" id="A0A0P0W8Y5"/>
<evidence type="ECO:0000256" key="1">
    <source>
        <dbReference type="SAM" id="MobiDB-lite"/>
    </source>
</evidence>
<keyword evidence="3" id="KW-1185">Reference proteome</keyword>
<reference evidence="2 3" key="2">
    <citation type="journal article" date="2013" name="Plant Cell Physiol.">
        <title>Rice Annotation Project Database (RAP-DB): an integrative and interactive database for rice genomics.</title>
        <authorList>
            <person name="Sakai H."/>
            <person name="Lee S.S."/>
            <person name="Tanaka T."/>
            <person name="Numa H."/>
            <person name="Kim J."/>
            <person name="Kawahara Y."/>
            <person name="Wakimoto H."/>
            <person name="Yang C.C."/>
            <person name="Iwamoto M."/>
            <person name="Abe T."/>
            <person name="Yamada Y."/>
            <person name="Muto A."/>
            <person name="Inokuchi H."/>
            <person name="Ikemura T."/>
            <person name="Matsumoto T."/>
            <person name="Sasaki T."/>
            <person name="Itoh T."/>
        </authorList>
    </citation>
    <scope>NUCLEOTIDE SEQUENCE [LARGE SCALE GENOMIC DNA]</scope>
    <source>
        <strain evidence="3">cv. Nipponbare</strain>
    </source>
</reference>
<organism evidence="2 3">
    <name type="scientific">Oryza sativa subsp. japonica</name>
    <name type="common">Rice</name>
    <dbReference type="NCBI Taxonomy" id="39947"/>
    <lineage>
        <taxon>Eukaryota</taxon>
        <taxon>Viridiplantae</taxon>
        <taxon>Streptophyta</taxon>
        <taxon>Embryophyta</taxon>
        <taxon>Tracheophyta</taxon>
        <taxon>Spermatophyta</taxon>
        <taxon>Magnoliopsida</taxon>
        <taxon>Liliopsida</taxon>
        <taxon>Poales</taxon>
        <taxon>Poaceae</taxon>
        <taxon>BOP clade</taxon>
        <taxon>Oryzoideae</taxon>
        <taxon>Oryzeae</taxon>
        <taxon>Oryzinae</taxon>
        <taxon>Oryza</taxon>
        <taxon>Oryza sativa</taxon>
    </lineage>
</organism>
<sequence length="76" mass="8018">MLRECLELRPPPSVAAAAVVDAEAEEARRVDDTEAAEEELAGGDAEPVLADDRDGDEVVVGLEAEEDLAEEVLVGE</sequence>
<dbReference type="EMBL" id="AP014960">
    <property type="protein sequence ID" value="BAS88541.1"/>
    <property type="molecule type" value="Genomic_DNA"/>
</dbReference>
<accession>A0A0P0W8Y5</accession>
<reference evidence="2 3" key="3">
    <citation type="journal article" date="2013" name="Rice">
        <title>Improvement of the Oryza sativa Nipponbare reference genome using next generation sequence and optical map data.</title>
        <authorList>
            <person name="Kawahara Y."/>
            <person name="de la Bastide M."/>
            <person name="Hamilton J.P."/>
            <person name="Kanamori H."/>
            <person name="McCombie W.R."/>
            <person name="Ouyang S."/>
            <person name="Schwartz D.C."/>
            <person name="Tanaka T."/>
            <person name="Wu J."/>
            <person name="Zhou S."/>
            <person name="Childs K.L."/>
            <person name="Davidson R.M."/>
            <person name="Lin H."/>
            <person name="Quesada-Ocampo L."/>
            <person name="Vaillancourt B."/>
            <person name="Sakai H."/>
            <person name="Lee S.S."/>
            <person name="Kim J."/>
            <person name="Numa H."/>
            <person name="Itoh T."/>
            <person name="Buell C.R."/>
            <person name="Matsumoto T."/>
        </authorList>
    </citation>
    <scope>NUCLEOTIDE SEQUENCE [LARGE SCALE GENOMIC DNA]</scope>
    <source>
        <strain evidence="3">cv. Nipponbare</strain>
    </source>
</reference>
<proteinExistence type="predicted"/>
<feature type="region of interest" description="Disordered" evidence="1">
    <location>
        <begin position="20"/>
        <end position="50"/>
    </location>
</feature>
<protein>
    <submittedName>
        <fullName evidence="2">Os04g0313550 protein</fullName>
    </submittedName>
</protein>
<name>A0A0P0W8Y5_ORYSJ</name>
<evidence type="ECO:0000313" key="2">
    <source>
        <dbReference type="EMBL" id="BAS88541.1"/>
    </source>
</evidence>
<feature type="non-terminal residue" evidence="2">
    <location>
        <position position="76"/>
    </location>
</feature>
<dbReference type="Gramene" id="Os04t0313550-00">
    <property type="protein sequence ID" value="Os04t0313550-00"/>
    <property type="gene ID" value="Os04g0313550"/>
</dbReference>
<dbReference type="PaxDb" id="39947-A0A0P0W8Y5"/>
<evidence type="ECO:0000313" key="3">
    <source>
        <dbReference type="Proteomes" id="UP000059680"/>
    </source>
</evidence>
<reference evidence="3" key="1">
    <citation type="journal article" date="2005" name="Nature">
        <title>The map-based sequence of the rice genome.</title>
        <authorList>
            <consortium name="International rice genome sequencing project (IRGSP)"/>
            <person name="Matsumoto T."/>
            <person name="Wu J."/>
            <person name="Kanamori H."/>
            <person name="Katayose Y."/>
            <person name="Fujisawa M."/>
            <person name="Namiki N."/>
            <person name="Mizuno H."/>
            <person name="Yamamoto K."/>
            <person name="Antonio B.A."/>
            <person name="Baba T."/>
            <person name="Sakata K."/>
            <person name="Nagamura Y."/>
            <person name="Aoki H."/>
            <person name="Arikawa K."/>
            <person name="Arita K."/>
            <person name="Bito T."/>
            <person name="Chiden Y."/>
            <person name="Fujitsuka N."/>
            <person name="Fukunaka R."/>
            <person name="Hamada M."/>
            <person name="Harada C."/>
            <person name="Hayashi A."/>
            <person name="Hijishita S."/>
            <person name="Honda M."/>
            <person name="Hosokawa S."/>
            <person name="Ichikawa Y."/>
            <person name="Idonuma A."/>
            <person name="Iijima M."/>
            <person name="Ikeda M."/>
            <person name="Ikeno M."/>
            <person name="Ito K."/>
            <person name="Ito S."/>
            <person name="Ito T."/>
            <person name="Ito Y."/>
            <person name="Ito Y."/>
            <person name="Iwabuchi A."/>
            <person name="Kamiya K."/>
            <person name="Karasawa W."/>
            <person name="Kurita K."/>
            <person name="Katagiri S."/>
            <person name="Kikuta A."/>
            <person name="Kobayashi H."/>
            <person name="Kobayashi N."/>
            <person name="Machita K."/>
            <person name="Maehara T."/>
            <person name="Masukawa M."/>
            <person name="Mizubayashi T."/>
            <person name="Mukai Y."/>
            <person name="Nagasaki H."/>
            <person name="Nagata Y."/>
            <person name="Naito S."/>
            <person name="Nakashima M."/>
            <person name="Nakama Y."/>
            <person name="Nakamichi Y."/>
            <person name="Nakamura M."/>
            <person name="Meguro A."/>
            <person name="Negishi M."/>
            <person name="Ohta I."/>
            <person name="Ohta T."/>
            <person name="Okamoto M."/>
            <person name="Ono N."/>
            <person name="Saji S."/>
            <person name="Sakaguchi M."/>
            <person name="Sakai K."/>
            <person name="Shibata M."/>
            <person name="Shimokawa T."/>
            <person name="Song J."/>
            <person name="Takazaki Y."/>
            <person name="Terasawa K."/>
            <person name="Tsugane M."/>
            <person name="Tsuji K."/>
            <person name="Ueda S."/>
            <person name="Waki K."/>
            <person name="Yamagata H."/>
            <person name="Yamamoto M."/>
            <person name="Yamamoto S."/>
            <person name="Yamane H."/>
            <person name="Yoshiki S."/>
            <person name="Yoshihara R."/>
            <person name="Yukawa K."/>
            <person name="Zhong H."/>
            <person name="Yano M."/>
            <person name="Yuan Q."/>
            <person name="Ouyang S."/>
            <person name="Liu J."/>
            <person name="Jones K.M."/>
            <person name="Gansberger K."/>
            <person name="Moffat K."/>
            <person name="Hill J."/>
            <person name="Bera J."/>
            <person name="Fadrosh D."/>
            <person name="Jin S."/>
            <person name="Johri S."/>
            <person name="Kim M."/>
            <person name="Overton L."/>
            <person name="Reardon M."/>
            <person name="Tsitrin T."/>
            <person name="Vuong H."/>
            <person name="Weaver B."/>
            <person name="Ciecko A."/>
            <person name="Tallon L."/>
            <person name="Jackson J."/>
            <person name="Pai G."/>
            <person name="Aken S.V."/>
            <person name="Utterback T."/>
            <person name="Reidmuller S."/>
            <person name="Feldblyum T."/>
            <person name="Hsiao J."/>
            <person name="Zismann V."/>
            <person name="Iobst S."/>
            <person name="de Vazeille A.R."/>
            <person name="Buell C.R."/>
            <person name="Ying K."/>
            <person name="Li Y."/>
            <person name="Lu T."/>
            <person name="Huang Y."/>
            <person name="Zhao Q."/>
            <person name="Feng Q."/>
            <person name="Zhang L."/>
            <person name="Zhu J."/>
            <person name="Weng Q."/>
            <person name="Mu J."/>
            <person name="Lu Y."/>
            <person name="Fan D."/>
            <person name="Liu Y."/>
            <person name="Guan J."/>
            <person name="Zhang Y."/>
            <person name="Yu S."/>
            <person name="Liu X."/>
            <person name="Zhang Y."/>
            <person name="Hong G."/>
            <person name="Han B."/>
            <person name="Choisne N."/>
            <person name="Demange N."/>
            <person name="Orjeda G."/>
            <person name="Samain S."/>
            <person name="Cattolico L."/>
            <person name="Pelletier E."/>
            <person name="Couloux A."/>
            <person name="Segurens B."/>
            <person name="Wincker P."/>
            <person name="D'Hont A."/>
            <person name="Scarpelli C."/>
            <person name="Weissenbach J."/>
            <person name="Salanoubat M."/>
            <person name="Quetier F."/>
            <person name="Yu Y."/>
            <person name="Kim H.R."/>
            <person name="Rambo T."/>
            <person name="Currie J."/>
            <person name="Collura K."/>
            <person name="Luo M."/>
            <person name="Yang T."/>
            <person name="Ammiraju J.S.S."/>
            <person name="Engler F."/>
            <person name="Soderlund C."/>
            <person name="Wing R.A."/>
            <person name="Palmer L.E."/>
            <person name="de la Bastide M."/>
            <person name="Spiegel L."/>
            <person name="Nascimento L."/>
            <person name="Zutavern T."/>
            <person name="O'Shaughnessy A."/>
            <person name="Dike S."/>
            <person name="Dedhia N."/>
            <person name="Preston R."/>
            <person name="Balija V."/>
            <person name="McCombie W.R."/>
            <person name="Chow T."/>
            <person name="Chen H."/>
            <person name="Chung M."/>
            <person name="Chen C."/>
            <person name="Shaw J."/>
            <person name="Wu H."/>
            <person name="Hsiao K."/>
            <person name="Chao Y."/>
            <person name="Chu M."/>
            <person name="Cheng C."/>
            <person name="Hour A."/>
            <person name="Lee P."/>
            <person name="Lin S."/>
            <person name="Lin Y."/>
            <person name="Liou J."/>
            <person name="Liu S."/>
            <person name="Hsing Y."/>
            <person name="Raghuvanshi S."/>
            <person name="Mohanty A."/>
            <person name="Bharti A.K."/>
            <person name="Gaur A."/>
            <person name="Gupta V."/>
            <person name="Kumar D."/>
            <person name="Ravi V."/>
            <person name="Vij S."/>
            <person name="Kapur A."/>
            <person name="Khurana P."/>
            <person name="Khurana P."/>
            <person name="Khurana J.P."/>
            <person name="Tyagi A.K."/>
            <person name="Gaikwad K."/>
            <person name="Singh A."/>
            <person name="Dalal V."/>
            <person name="Srivastava S."/>
            <person name="Dixit A."/>
            <person name="Pal A.K."/>
            <person name="Ghazi I.A."/>
            <person name="Yadav M."/>
            <person name="Pandit A."/>
            <person name="Bhargava A."/>
            <person name="Sureshbabu K."/>
            <person name="Batra K."/>
            <person name="Sharma T.R."/>
            <person name="Mohapatra T."/>
            <person name="Singh N.K."/>
            <person name="Messing J."/>
            <person name="Nelson A.B."/>
            <person name="Fuks G."/>
            <person name="Kavchok S."/>
            <person name="Keizer G."/>
            <person name="Linton E."/>
            <person name="Llaca V."/>
            <person name="Song R."/>
            <person name="Tanyolac B."/>
            <person name="Young S."/>
            <person name="Ho-Il K."/>
            <person name="Hahn J.H."/>
            <person name="Sangsakoo G."/>
            <person name="Vanavichit A."/>
            <person name="de Mattos Luiz.A.T."/>
            <person name="Zimmer P.D."/>
            <person name="Malone G."/>
            <person name="Dellagostin O."/>
            <person name="de Oliveira A.C."/>
            <person name="Bevan M."/>
            <person name="Bancroft I."/>
            <person name="Minx P."/>
            <person name="Cordum H."/>
            <person name="Wilson R."/>
            <person name="Cheng Z."/>
            <person name="Jin W."/>
            <person name="Jiang J."/>
            <person name="Leong S.A."/>
            <person name="Iwama H."/>
            <person name="Gojobori T."/>
            <person name="Itoh T."/>
            <person name="Niimura Y."/>
            <person name="Fujii Y."/>
            <person name="Habara T."/>
            <person name="Sakai H."/>
            <person name="Sato Y."/>
            <person name="Wilson G."/>
            <person name="Kumar K."/>
            <person name="McCouch S."/>
            <person name="Juretic N."/>
            <person name="Hoen D."/>
            <person name="Wright S."/>
            <person name="Bruskiewich R."/>
            <person name="Bureau T."/>
            <person name="Miyao A."/>
            <person name="Hirochika H."/>
            <person name="Nishikawa T."/>
            <person name="Kadowaki K."/>
            <person name="Sugiura M."/>
            <person name="Burr B."/>
            <person name="Sasaki T."/>
        </authorList>
    </citation>
    <scope>NUCLEOTIDE SEQUENCE [LARGE SCALE GENOMIC DNA]</scope>
    <source>
        <strain evidence="3">cv. Nipponbare</strain>
    </source>
</reference>
<dbReference type="InParanoid" id="A0A0P0W8Y5"/>